<feature type="domain" description="GIY-YIG" evidence="2">
    <location>
        <begin position="1"/>
        <end position="70"/>
    </location>
</feature>
<dbReference type="InterPro" id="IPR035901">
    <property type="entry name" value="GIY-YIG_endonuc_sf"/>
</dbReference>
<dbReference type="Gene3D" id="3.40.1440.10">
    <property type="entry name" value="GIY-YIG endonuclease"/>
    <property type="match status" value="1"/>
</dbReference>
<gene>
    <name evidence="3" type="ORF">COS81_02585</name>
</gene>
<organism evidence="3 4">
    <name type="scientific">candidate division WWE3 bacterium CG06_land_8_20_14_3_00_42_16</name>
    <dbReference type="NCBI Taxonomy" id="1975083"/>
    <lineage>
        <taxon>Bacteria</taxon>
        <taxon>Katanobacteria</taxon>
    </lineage>
</organism>
<dbReference type="CDD" id="cd10456">
    <property type="entry name" value="GIY-YIG_UPF0213"/>
    <property type="match status" value="1"/>
</dbReference>
<comment type="caution">
    <text evidence="3">The sequence shown here is derived from an EMBL/GenBank/DDBJ whole genome shotgun (WGS) entry which is preliminary data.</text>
</comment>
<dbReference type="PROSITE" id="PS50164">
    <property type="entry name" value="GIY_YIG"/>
    <property type="match status" value="1"/>
</dbReference>
<name>A0A2M7AN32_UNCKA</name>
<evidence type="ECO:0000259" key="2">
    <source>
        <dbReference type="PROSITE" id="PS50164"/>
    </source>
</evidence>
<sequence>MIECLDGTYYTGCTWSIPKRTDQHASGLGSKYTRLHGFKKLVYYEEYQNIEEARKREQQIKGWSQSKKKKIISGAW</sequence>
<dbReference type="AlphaFoldDB" id="A0A2M7AN32"/>
<dbReference type="Pfam" id="PF01541">
    <property type="entry name" value="GIY-YIG"/>
    <property type="match status" value="1"/>
</dbReference>
<dbReference type="SUPFAM" id="SSF82771">
    <property type="entry name" value="GIY-YIG endonuclease"/>
    <property type="match status" value="1"/>
</dbReference>
<accession>A0A2M7AN32</accession>
<evidence type="ECO:0000313" key="4">
    <source>
        <dbReference type="Proteomes" id="UP000229916"/>
    </source>
</evidence>
<dbReference type="InterPro" id="IPR000305">
    <property type="entry name" value="GIY-YIG_endonuc"/>
</dbReference>
<protein>
    <recommendedName>
        <fullName evidence="2">GIY-YIG domain-containing protein</fullName>
    </recommendedName>
</protein>
<comment type="similarity">
    <text evidence="1">Belongs to the UPF0213 family.</text>
</comment>
<dbReference type="PANTHER" id="PTHR34477:SF1">
    <property type="entry name" value="UPF0213 PROTEIN YHBQ"/>
    <property type="match status" value="1"/>
</dbReference>
<dbReference type="Proteomes" id="UP000229916">
    <property type="component" value="Unassembled WGS sequence"/>
</dbReference>
<dbReference type="PANTHER" id="PTHR34477">
    <property type="entry name" value="UPF0213 PROTEIN YHBQ"/>
    <property type="match status" value="1"/>
</dbReference>
<evidence type="ECO:0000256" key="1">
    <source>
        <dbReference type="ARBA" id="ARBA00007435"/>
    </source>
</evidence>
<dbReference type="EMBL" id="PEWD01000054">
    <property type="protein sequence ID" value="PIU68793.1"/>
    <property type="molecule type" value="Genomic_DNA"/>
</dbReference>
<evidence type="ECO:0000313" key="3">
    <source>
        <dbReference type="EMBL" id="PIU68793.1"/>
    </source>
</evidence>
<reference evidence="4" key="1">
    <citation type="submission" date="2017-09" db="EMBL/GenBank/DDBJ databases">
        <title>Depth-based differentiation of microbial function through sediment-hosted aquifers and enrichment of novel symbionts in the deep terrestrial subsurface.</title>
        <authorList>
            <person name="Probst A.J."/>
            <person name="Ladd B."/>
            <person name="Jarett J.K."/>
            <person name="Geller-Mcgrath D.E."/>
            <person name="Sieber C.M.K."/>
            <person name="Emerson J.B."/>
            <person name="Anantharaman K."/>
            <person name="Thomas B.C."/>
            <person name="Malmstrom R."/>
            <person name="Stieglmeier M."/>
            <person name="Klingl A."/>
            <person name="Woyke T."/>
            <person name="Ryan C.M."/>
            <person name="Banfield J.F."/>
        </authorList>
    </citation>
    <scope>NUCLEOTIDE SEQUENCE [LARGE SCALE GENOMIC DNA]</scope>
</reference>
<dbReference type="InterPro" id="IPR050190">
    <property type="entry name" value="UPF0213_domain"/>
</dbReference>
<proteinExistence type="inferred from homology"/>